<sequence length="287" mass="30879">MDPSPLAVNEAFYNEVHRNVQAAIVEDVGSGDINAALISTDQIATAHLITRTAGVFCGQPWADETSQQIDTSIDIEWLVHDGQSVTPGDALLVAHGPARSLLTCERIMLNFIQLLSGTATAARRYVDAISETSAKILDTRKTVPGLRIAQKYAVAVAGAKNHRMGLFDAYLIKENHIAAAGGITESVDIARRQNPDIKIEVEVETISQLAEAIEADVDMALLDNFSTEKLREAVTLSGGNIQLEASGGITLENVVSIAQTGVNYISVGEITKNIEPMDLSLRFEPEK</sequence>
<keyword evidence="7" id="KW-0328">Glycosyltransferase</keyword>
<evidence type="ECO:0000256" key="11">
    <source>
        <dbReference type="ARBA" id="ARBA00069173"/>
    </source>
</evidence>
<reference evidence="14" key="1">
    <citation type="submission" date="2018-05" db="EMBL/GenBank/DDBJ databases">
        <authorList>
            <person name="Lanie J.A."/>
            <person name="Ng W.-L."/>
            <person name="Kazmierczak K.M."/>
            <person name="Andrzejewski T.M."/>
            <person name="Davidsen T.M."/>
            <person name="Wayne K.J."/>
            <person name="Tettelin H."/>
            <person name="Glass J.I."/>
            <person name="Rusch D."/>
            <person name="Podicherti R."/>
            <person name="Tsui H.-C.T."/>
            <person name="Winkler M.E."/>
        </authorList>
    </citation>
    <scope>NUCLEOTIDE SEQUENCE</scope>
</reference>
<dbReference type="InterPro" id="IPR037128">
    <property type="entry name" value="Quinolinate_PRibosylTase_N_sf"/>
</dbReference>
<comment type="pathway">
    <text evidence="2">Cofactor biosynthesis; NAD(+) biosynthesis; nicotinate D-ribonucleotide from quinolinate: step 1/1.</text>
</comment>
<name>A0A381Y2D6_9ZZZZ</name>
<dbReference type="GO" id="GO:0004514">
    <property type="term" value="F:nicotinate-nucleotide diphosphorylase (carboxylating) activity"/>
    <property type="evidence" value="ECO:0007669"/>
    <property type="project" value="UniProtKB-EC"/>
</dbReference>
<gene>
    <name evidence="14" type="ORF">METZ01_LOCUS124032</name>
</gene>
<evidence type="ECO:0000256" key="5">
    <source>
        <dbReference type="ARBA" id="ARBA00011944"/>
    </source>
</evidence>
<dbReference type="GO" id="GO:0034213">
    <property type="term" value="P:quinolinate catabolic process"/>
    <property type="evidence" value="ECO:0007669"/>
    <property type="project" value="TreeGrafter"/>
</dbReference>
<organism evidence="14">
    <name type="scientific">marine metagenome</name>
    <dbReference type="NCBI Taxonomy" id="408172"/>
    <lineage>
        <taxon>unclassified sequences</taxon>
        <taxon>metagenomes</taxon>
        <taxon>ecological metagenomes</taxon>
    </lineage>
</organism>
<dbReference type="SUPFAM" id="SSF51690">
    <property type="entry name" value="Nicotinate/Quinolinate PRTase C-terminal domain-like"/>
    <property type="match status" value="1"/>
</dbReference>
<comment type="function">
    <text evidence="1">Involved in the catabolism of quinolinic acid (QA).</text>
</comment>
<evidence type="ECO:0000256" key="8">
    <source>
        <dbReference type="ARBA" id="ARBA00022679"/>
    </source>
</evidence>
<evidence type="ECO:0000256" key="1">
    <source>
        <dbReference type="ARBA" id="ARBA00003237"/>
    </source>
</evidence>
<dbReference type="UniPathway" id="UPA00253">
    <property type="reaction ID" value="UER00331"/>
</dbReference>
<evidence type="ECO:0000259" key="12">
    <source>
        <dbReference type="Pfam" id="PF01729"/>
    </source>
</evidence>
<dbReference type="GO" id="GO:0009435">
    <property type="term" value="P:NAD+ biosynthetic process"/>
    <property type="evidence" value="ECO:0007669"/>
    <property type="project" value="UniProtKB-UniPathway"/>
</dbReference>
<dbReference type="CDD" id="cd01572">
    <property type="entry name" value="QPRTase"/>
    <property type="match status" value="1"/>
</dbReference>
<accession>A0A381Y2D6</accession>
<keyword evidence="8" id="KW-0808">Transferase</keyword>
<dbReference type="PANTHER" id="PTHR32179">
    <property type="entry name" value="NICOTINATE-NUCLEOTIDE PYROPHOSPHORYLASE [CARBOXYLATING]"/>
    <property type="match status" value="1"/>
</dbReference>
<dbReference type="Pfam" id="PF01729">
    <property type="entry name" value="QRPTase_C"/>
    <property type="match status" value="1"/>
</dbReference>
<evidence type="ECO:0000256" key="3">
    <source>
        <dbReference type="ARBA" id="ARBA00009400"/>
    </source>
</evidence>
<dbReference type="EC" id="2.4.2.19" evidence="5"/>
<evidence type="ECO:0000313" key="14">
    <source>
        <dbReference type="EMBL" id="SVA71178.1"/>
    </source>
</evidence>
<dbReference type="InterPro" id="IPR022412">
    <property type="entry name" value="Quinolinate_PRibosylTrfase_N"/>
</dbReference>
<dbReference type="Gene3D" id="3.20.20.70">
    <property type="entry name" value="Aldolase class I"/>
    <property type="match status" value="1"/>
</dbReference>
<evidence type="ECO:0000256" key="7">
    <source>
        <dbReference type="ARBA" id="ARBA00022676"/>
    </source>
</evidence>
<proteinExistence type="inferred from homology"/>
<dbReference type="FunFam" id="3.90.1170.20:FF:000001">
    <property type="entry name" value="Nicotinate-nucleotide diphosphorylase (Carboxylating)"/>
    <property type="match status" value="1"/>
</dbReference>
<protein>
    <recommendedName>
        <fullName evidence="11">Probable nicotinate-nucleotide pyrophosphorylase [carboxylating]</fullName>
        <ecNumber evidence="5">2.4.2.19</ecNumber>
    </recommendedName>
    <alternativeName>
        <fullName evidence="9">Quinolinate phosphoribosyltransferase [decarboxylating]</fullName>
    </alternativeName>
</protein>
<dbReference type="InterPro" id="IPR004393">
    <property type="entry name" value="NadC"/>
</dbReference>
<dbReference type="NCBIfam" id="TIGR00078">
    <property type="entry name" value="nadC"/>
    <property type="match status" value="1"/>
</dbReference>
<keyword evidence="6" id="KW-0662">Pyridine nucleotide biosynthesis</keyword>
<dbReference type="InterPro" id="IPR002638">
    <property type="entry name" value="Quinolinate_PRibosylTrfase_C"/>
</dbReference>
<evidence type="ECO:0000256" key="10">
    <source>
        <dbReference type="ARBA" id="ARBA00047445"/>
    </source>
</evidence>
<dbReference type="FunFam" id="3.20.20.70:FF:000030">
    <property type="entry name" value="Nicotinate-nucleotide pyrophosphorylase, carboxylating"/>
    <property type="match status" value="1"/>
</dbReference>
<dbReference type="PANTHER" id="PTHR32179:SF3">
    <property type="entry name" value="NICOTINATE-NUCLEOTIDE PYROPHOSPHORYLASE [CARBOXYLATING]"/>
    <property type="match status" value="1"/>
</dbReference>
<dbReference type="SUPFAM" id="SSF54675">
    <property type="entry name" value="Nicotinate/Quinolinate PRTase N-terminal domain-like"/>
    <property type="match status" value="1"/>
</dbReference>
<evidence type="ECO:0000256" key="9">
    <source>
        <dbReference type="ARBA" id="ARBA00033102"/>
    </source>
</evidence>
<dbReference type="AlphaFoldDB" id="A0A381Y2D6"/>
<evidence type="ECO:0000259" key="13">
    <source>
        <dbReference type="Pfam" id="PF02749"/>
    </source>
</evidence>
<dbReference type="InterPro" id="IPR013785">
    <property type="entry name" value="Aldolase_TIM"/>
</dbReference>
<dbReference type="Gene3D" id="3.90.1170.20">
    <property type="entry name" value="Quinolinate phosphoribosyl transferase, N-terminal domain"/>
    <property type="match status" value="1"/>
</dbReference>
<feature type="domain" description="Quinolinate phosphoribosyl transferase C-terminal" evidence="12">
    <location>
        <begin position="119"/>
        <end position="282"/>
    </location>
</feature>
<dbReference type="Pfam" id="PF02749">
    <property type="entry name" value="QRPTase_N"/>
    <property type="match status" value="1"/>
</dbReference>
<dbReference type="InterPro" id="IPR036068">
    <property type="entry name" value="Nicotinate_pribotase-like_C"/>
</dbReference>
<comment type="subunit">
    <text evidence="4">Hexamer formed by 3 homodimers.</text>
</comment>
<evidence type="ECO:0000256" key="4">
    <source>
        <dbReference type="ARBA" id="ARBA00011218"/>
    </source>
</evidence>
<dbReference type="EMBL" id="UINC01017236">
    <property type="protein sequence ID" value="SVA71178.1"/>
    <property type="molecule type" value="Genomic_DNA"/>
</dbReference>
<comment type="catalytic activity">
    <reaction evidence="10">
        <text>nicotinate beta-D-ribonucleotide + CO2 + diphosphate = quinolinate + 5-phospho-alpha-D-ribose 1-diphosphate + 2 H(+)</text>
        <dbReference type="Rhea" id="RHEA:12733"/>
        <dbReference type="ChEBI" id="CHEBI:15378"/>
        <dbReference type="ChEBI" id="CHEBI:16526"/>
        <dbReference type="ChEBI" id="CHEBI:29959"/>
        <dbReference type="ChEBI" id="CHEBI:33019"/>
        <dbReference type="ChEBI" id="CHEBI:57502"/>
        <dbReference type="ChEBI" id="CHEBI:58017"/>
        <dbReference type="EC" id="2.4.2.19"/>
    </reaction>
</comment>
<dbReference type="InterPro" id="IPR027277">
    <property type="entry name" value="NadC/ModD"/>
</dbReference>
<evidence type="ECO:0000256" key="2">
    <source>
        <dbReference type="ARBA" id="ARBA00004893"/>
    </source>
</evidence>
<dbReference type="PIRSF" id="PIRSF006250">
    <property type="entry name" value="NadC_ModD"/>
    <property type="match status" value="1"/>
</dbReference>
<evidence type="ECO:0000256" key="6">
    <source>
        <dbReference type="ARBA" id="ARBA00022642"/>
    </source>
</evidence>
<feature type="domain" description="Quinolinate phosphoribosyl transferase N-terminal" evidence="13">
    <location>
        <begin position="36"/>
        <end position="116"/>
    </location>
</feature>
<comment type="similarity">
    <text evidence="3">Belongs to the NadC/ModD family.</text>
</comment>
<dbReference type="GO" id="GO:0005737">
    <property type="term" value="C:cytoplasm"/>
    <property type="evidence" value="ECO:0007669"/>
    <property type="project" value="TreeGrafter"/>
</dbReference>